<name>A0A813MA38_9BILA</name>
<evidence type="ECO:0000256" key="1">
    <source>
        <dbReference type="SAM" id="Coils"/>
    </source>
</evidence>
<dbReference type="PANTHER" id="PTHR14465:SF0">
    <property type="entry name" value="IQ DOMAIN-CONTAINING PROTEIN H"/>
    <property type="match status" value="1"/>
</dbReference>
<dbReference type="OrthoDB" id="2117703at2759"/>
<dbReference type="PROSITE" id="PS50096">
    <property type="entry name" value="IQ"/>
    <property type="match status" value="1"/>
</dbReference>
<evidence type="ECO:0000313" key="5">
    <source>
        <dbReference type="Proteomes" id="UP000663879"/>
    </source>
</evidence>
<dbReference type="AlphaFoldDB" id="A0A813MA38"/>
<protein>
    <recommendedName>
        <fullName evidence="3">IQCH-like ATP-grasp domain-containing protein</fullName>
    </recommendedName>
</protein>
<feature type="coiled-coil region" evidence="1">
    <location>
        <begin position="32"/>
        <end position="59"/>
    </location>
</feature>
<organism evidence="4 5">
    <name type="scientific">Brachionus calyciflorus</name>
    <dbReference type="NCBI Taxonomy" id="104777"/>
    <lineage>
        <taxon>Eukaryota</taxon>
        <taxon>Metazoa</taxon>
        <taxon>Spiralia</taxon>
        <taxon>Gnathifera</taxon>
        <taxon>Rotifera</taxon>
        <taxon>Eurotatoria</taxon>
        <taxon>Monogononta</taxon>
        <taxon>Pseudotrocha</taxon>
        <taxon>Ploima</taxon>
        <taxon>Brachionidae</taxon>
        <taxon>Brachionus</taxon>
    </lineage>
</organism>
<keyword evidence="5" id="KW-1185">Reference proteome</keyword>
<dbReference type="EMBL" id="CAJNOC010000127">
    <property type="protein sequence ID" value="CAF0717523.1"/>
    <property type="molecule type" value="Genomic_DNA"/>
</dbReference>
<feature type="domain" description="IQCH-like ATP-grasp" evidence="3">
    <location>
        <begin position="707"/>
        <end position="971"/>
    </location>
</feature>
<accession>A0A813MA38</accession>
<evidence type="ECO:0000313" key="4">
    <source>
        <dbReference type="EMBL" id="CAF0717523.1"/>
    </source>
</evidence>
<dbReference type="InterPro" id="IPR056855">
    <property type="entry name" value="ATP-grasp_IQCH"/>
</dbReference>
<feature type="region of interest" description="Disordered" evidence="2">
    <location>
        <begin position="322"/>
        <end position="359"/>
    </location>
</feature>
<dbReference type="InterPro" id="IPR038752">
    <property type="entry name" value="IQCH"/>
</dbReference>
<evidence type="ECO:0000259" key="3">
    <source>
        <dbReference type="Pfam" id="PF24923"/>
    </source>
</evidence>
<dbReference type="Proteomes" id="UP000663879">
    <property type="component" value="Unassembled WGS sequence"/>
</dbReference>
<proteinExistence type="predicted"/>
<dbReference type="Pfam" id="PF24923">
    <property type="entry name" value="ATP-grasp_IQCH"/>
    <property type="match status" value="1"/>
</dbReference>
<gene>
    <name evidence="4" type="ORF">OXX778_LOCUS1828</name>
</gene>
<keyword evidence="1" id="KW-0175">Coiled coil</keyword>
<dbReference type="PANTHER" id="PTHR14465">
    <property type="entry name" value="IQ DOMAIN-CONTAINING PROTEIN H"/>
    <property type="match status" value="1"/>
</dbReference>
<reference evidence="4" key="1">
    <citation type="submission" date="2021-02" db="EMBL/GenBank/DDBJ databases">
        <authorList>
            <person name="Nowell W R."/>
        </authorList>
    </citation>
    <scope>NUCLEOTIDE SEQUENCE</scope>
    <source>
        <strain evidence="4">Ploen Becks lab</strain>
    </source>
</reference>
<sequence length="1118" mass="128113">MGTLADFKNEEIGDLLLRVQDEIKNLKSLVGQDGSKVDIKTLQASLQKAENEIKLKSDYFINQLNSQVKKISNTNTEKDEVIPAANFGATIENIWDISKRNRNVTKSASRNRFESHSMGNMSYSKELVDSSANQKRLNDENLIEEVQELRGPKFTPFSLSPGQQVKASRDTKAIFNPENVRNRQALNENYSIQLPLIEKRGSLKIQTHVITGSTVDHLATLPLAYRRNPTLIPPPVTEMEATRGLLSLIERGLIPPHAQITFEQYPIAARSIRPMPKQRENIITYKDKKQPIEHIYKLDPNHVQNKIQQLDQENELNELRRLKSSKSKAESASSKTRTIQTNRSHKEKEGHPLRPPTTPMNNLQLQLIDSSKYAHKFVIQNGRVRIDLPEYIQFKSSFILRWGSIITIMKYLEDLCHTYSVPVGYLDGQKVSELSRCVDMDLKPSLEELLDTFINKEDVEKIVKSPGQMFKRKGGHHLAAIRIQCAWRRYRDRRAYLAYRRRKWAAGVIALTWLTYVKMSKAREKLQVTRQRHLENFKKRQLDFIRAWPKLKNSKRVIVHIPSLGFPEAIRSKMRDLQIRENFQMSRICDIEDENVDVIYVSPITITEETLQYYSKLFGLKKAIETSDAKDMIDVTPRYKIVIPEALNSFPTHNMALSTILKYSPKALERIKNLIKGRDGYIVPGIMNHDDLHVADVLNLPILGCEPQIANLYSTKSGSKRIFQSAKISIPFGEFDIYNKEQLYETLAQAITDNLTVKRWLFKLDDEVDGRGSAYCDIAIHLSCYQWALKEMIKFGNKWNKRWAHEPTYVKILEEIPEVLEKFAKPVNPSAYYNWDDFLKSFLAQGGVLEAHPPSDSITSLTVGMLIEPDSTVRILTSGDHLHAESQYSCWGYTFPQTSAEPELINSACLKIAEACKQRNIFGYVNVDFLTYIDVKTDQQVLWAVDLNLYYSNIISFSSLIVYLTNGKFDSVNHTFEIVPVVKNDKNKRNRKSANSDQENNMRYAVMSTKLHHSNLSVIHYSVFFQTCRALGIGYDIKEKQGSIFTLIDSLNHENMGMITITDNLQTSMEQFSHNLVSIHNEISSEGMQGKTNFLLASEEIKSILASAEAVEEEDELS</sequence>
<evidence type="ECO:0000256" key="2">
    <source>
        <dbReference type="SAM" id="MobiDB-lite"/>
    </source>
</evidence>
<comment type="caution">
    <text evidence="4">The sequence shown here is derived from an EMBL/GenBank/DDBJ whole genome shotgun (WGS) entry which is preliminary data.</text>
</comment>